<dbReference type="SMART" id="SM00490">
    <property type="entry name" value="HELICc"/>
    <property type="match status" value="1"/>
</dbReference>
<dbReference type="RefSeq" id="XP_067803635.1">
    <property type="nucleotide sequence ID" value="XM_067947071.1"/>
</dbReference>
<dbReference type="GO" id="GO:0016887">
    <property type="term" value="F:ATP hydrolysis activity"/>
    <property type="evidence" value="ECO:0007669"/>
    <property type="project" value="TreeGrafter"/>
</dbReference>
<feature type="region of interest" description="Disordered" evidence="10">
    <location>
        <begin position="1147"/>
        <end position="1166"/>
    </location>
</feature>
<evidence type="ECO:0000256" key="9">
    <source>
        <dbReference type="SAM" id="Coils"/>
    </source>
</evidence>
<keyword evidence="16" id="KW-1185">Reference proteome</keyword>
<comment type="caution">
    <text evidence="14">The sequence shown here is derived from an EMBL/GenBank/DDBJ whole genome shotgun (WGS) entry which is preliminary data.</text>
</comment>
<feature type="region of interest" description="Disordered" evidence="10">
    <location>
        <begin position="1288"/>
        <end position="1307"/>
    </location>
</feature>
<keyword evidence="2" id="KW-0677">Repeat</keyword>
<evidence type="ECO:0000256" key="5">
    <source>
        <dbReference type="ARBA" id="ARBA00022840"/>
    </source>
</evidence>
<keyword evidence="7" id="KW-0804">Transcription</keyword>
<dbReference type="InterPro" id="IPR014001">
    <property type="entry name" value="Helicase_ATP-bd"/>
</dbReference>
<feature type="domain" description="Chromo" evidence="11">
    <location>
        <begin position="546"/>
        <end position="609"/>
    </location>
</feature>
<dbReference type="EMBL" id="JALLKP010000002">
    <property type="protein sequence ID" value="KAK2196793.1"/>
    <property type="molecule type" value="Genomic_DNA"/>
</dbReference>
<dbReference type="Gene3D" id="3.40.50.300">
    <property type="entry name" value="P-loop containing nucleotide triphosphate hydrolases"/>
    <property type="match status" value="1"/>
</dbReference>
<dbReference type="GO" id="GO:0042393">
    <property type="term" value="F:histone binding"/>
    <property type="evidence" value="ECO:0007669"/>
    <property type="project" value="TreeGrafter"/>
</dbReference>
<evidence type="ECO:0000313" key="14">
    <source>
        <dbReference type="EMBL" id="KAK2194995.1"/>
    </source>
</evidence>
<feature type="region of interest" description="Disordered" evidence="10">
    <location>
        <begin position="1251"/>
        <end position="1283"/>
    </location>
</feature>
<dbReference type="GO" id="GO:0140658">
    <property type="term" value="F:ATP-dependent chromatin remodeler activity"/>
    <property type="evidence" value="ECO:0007669"/>
    <property type="project" value="TreeGrafter"/>
</dbReference>
<dbReference type="GO" id="GO:0034728">
    <property type="term" value="P:nucleosome organization"/>
    <property type="evidence" value="ECO:0007669"/>
    <property type="project" value="TreeGrafter"/>
</dbReference>
<keyword evidence="3" id="KW-0547">Nucleotide-binding</keyword>
<feature type="coiled-coil region" evidence="9">
    <location>
        <begin position="1555"/>
        <end position="1594"/>
    </location>
</feature>
<keyword evidence="6" id="KW-0805">Transcription regulation</keyword>
<evidence type="ECO:0000256" key="7">
    <source>
        <dbReference type="ARBA" id="ARBA00023163"/>
    </source>
</evidence>
<dbReference type="GO" id="GO:0004386">
    <property type="term" value="F:helicase activity"/>
    <property type="evidence" value="ECO:0007669"/>
    <property type="project" value="UniProtKB-KW"/>
</dbReference>
<dbReference type="GeneID" id="94336340"/>
<dbReference type="Proteomes" id="UP001214638">
    <property type="component" value="Unassembled WGS sequence"/>
</dbReference>
<dbReference type="PANTHER" id="PTHR45623:SF14">
    <property type="entry name" value="CHROMODOMAIN-HELICASE-DNA-BINDING PROTEIN 1"/>
    <property type="match status" value="1"/>
</dbReference>
<dbReference type="GO" id="GO:0005524">
    <property type="term" value="F:ATP binding"/>
    <property type="evidence" value="ECO:0007669"/>
    <property type="project" value="UniProtKB-KW"/>
</dbReference>
<feature type="compositionally biased region" description="Acidic residues" evidence="10">
    <location>
        <begin position="1261"/>
        <end position="1275"/>
    </location>
</feature>
<dbReference type="Pfam" id="PF00176">
    <property type="entry name" value="SNF2-rel_dom"/>
    <property type="match status" value="1"/>
</dbReference>
<feature type="region of interest" description="Disordered" evidence="10">
    <location>
        <begin position="1"/>
        <end position="40"/>
    </location>
</feature>
<dbReference type="InterPro" id="IPR000330">
    <property type="entry name" value="SNF2_N"/>
</dbReference>
<dbReference type="PANTHER" id="PTHR45623">
    <property type="entry name" value="CHROMODOMAIN-HELICASE-DNA-BINDING PROTEIN 3-RELATED-RELATED"/>
    <property type="match status" value="1"/>
</dbReference>
<dbReference type="GO" id="GO:0005634">
    <property type="term" value="C:nucleus"/>
    <property type="evidence" value="ECO:0007669"/>
    <property type="project" value="UniProtKB-SubCell"/>
</dbReference>
<dbReference type="PROSITE" id="PS51194">
    <property type="entry name" value="HELICASE_CTER"/>
    <property type="match status" value="1"/>
</dbReference>
<keyword evidence="9" id="KW-0175">Coiled coil</keyword>
<feature type="compositionally biased region" description="Polar residues" evidence="10">
    <location>
        <begin position="371"/>
        <end position="382"/>
    </location>
</feature>
<evidence type="ECO:0000256" key="6">
    <source>
        <dbReference type="ARBA" id="ARBA00023015"/>
    </source>
</evidence>
<dbReference type="InterPro" id="IPR001650">
    <property type="entry name" value="Helicase_C-like"/>
</dbReference>
<dbReference type="KEGG" id="bdw:94336340"/>
<feature type="compositionally biased region" description="Low complexity" evidence="10">
    <location>
        <begin position="1500"/>
        <end position="1509"/>
    </location>
</feature>
<evidence type="ECO:0000256" key="1">
    <source>
        <dbReference type="ARBA" id="ARBA00004123"/>
    </source>
</evidence>
<dbReference type="Gene3D" id="1.10.10.60">
    <property type="entry name" value="Homeodomain-like"/>
    <property type="match status" value="1"/>
</dbReference>
<dbReference type="InterPro" id="IPR027417">
    <property type="entry name" value="P-loop_NTPase"/>
</dbReference>
<organism evidence="14 16">
    <name type="scientific">Babesia duncani</name>
    <dbReference type="NCBI Taxonomy" id="323732"/>
    <lineage>
        <taxon>Eukaryota</taxon>
        <taxon>Sar</taxon>
        <taxon>Alveolata</taxon>
        <taxon>Apicomplexa</taxon>
        <taxon>Aconoidasida</taxon>
        <taxon>Piroplasmida</taxon>
        <taxon>Babesiidae</taxon>
        <taxon>Babesia</taxon>
    </lineage>
</organism>
<feature type="compositionally biased region" description="Acidic residues" evidence="10">
    <location>
        <begin position="385"/>
        <end position="394"/>
    </location>
</feature>
<dbReference type="InterPro" id="IPR038718">
    <property type="entry name" value="SNF2-like_sf"/>
</dbReference>
<feature type="domain" description="Helicase C-terminal" evidence="13">
    <location>
        <begin position="962"/>
        <end position="1125"/>
    </location>
</feature>
<dbReference type="InterPro" id="IPR000953">
    <property type="entry name" value="Chromo/chromo_shadow_dom"/>
</dbReference>
<dbReference type="GO" id="GO:0000785">
    <property type="term" value="C:chromatin"/>
    <property type="evidence" value="ECO:0007669"/>
    <property type="project" value="TreeGrafter"/>
</dbReference>
<dbReference type="GO" id="GO:0003682">
    <property type="term" value="F:chromatin binding"/>
    <property type="evidence" value="ECO:0007669"/>
    <property type="project" value="TreeGrafter"/>
</dbReference>
<dbReference type="InterPro" id="IPR016197">
    <property type="entry name" value="Chromo-like_dom_sf"/>
</dbReference>
<evidence type="ECO:0000256" key="10">
    <source>
        <dbReference type="SAM" id="MobiDB-lite"/>
    </source>
</evidence>
<keyword evidence="14" id="KW-0347">Helicase</keyword>
<keyword evidence="5" id="KW-0067">ATP-binding</keyword>
<dbReference type="Pfam" id="PF00385">
    <property type="entry name" value="Chromo"/>
    <property type="match status" value="2"/>
</dbReference>
<reference evidence="14" key="1">
    <citation type="journal article" date="2023" name="Nat. Microbiol.">
        <title>Babesia duncani multi-omics identifies virulence factors and drug targets.</title>
        <authorList>
            <person name="Singh P."/>
            <person name="Lonardi S."/>
            <person name="Liang Q."/>
            <person name="Vydyam P."/>
            <person name="Khabirova E."/>
            <person name="Fang T."/>
            <person name="Gihaz S."/>
            <person name="Thekkiniath J."/>
            <person name="Munshi M."/>
            <person name="Abel S."/>
            <person name="Ciampossin L."/>
            <person name="Batugedara G."/>
            <person name="Gupta M."/>
            <person name="Lu X.M."/>
            <person name="Lenz T."/>
            <person name="Chakravarty S."/>
            <person name="Cornillot E."/>
            <person name="Hu Y."/>
            <person name="Ma W."/>
            <person name="Gonzalez L.M."/>
            <person name="Sanchez S."/>
            <person name="Estrada K."/>
            <person name="Sanchez-Flores A."/>
            <person name="Montero E."/>
            <person name="Harb O.S."/>
            <person name="Le Roch K.G."/>
            <person name="Mamoun C.B."/>
        </authorList>
    </citation>
    <scope>NUCLEOTIDE SEQUENCE</scope>
    <source>
        <strain evidence="14">WA1</strain>
    </source>
</reference>
<dbReference type="Pfam" id="PF00271">
    <property type="entry name" value="Helicase_C"/>
    <property type="match status" value="1"/>
</dbReference>
<dbReference type="Gene3D" id="2.40.50.40">
    <property type="match status" value="2"/>
</dbReference>
<dbReference type="EMBL" id="JALLKP010000016">
    <property type="protein sequence ID" value="KAK2194995.1"/>
    <property type="molecule type" value="Genomic_DNA"/>
</dbReference>
<proteinExistence type="predicted"/>
<feature type="compositionally biased region" description="Low complexity" evidence="10">
    <location>
        <begin position="361"/>
        <end position="370"/>
    </location>
</feature>
<feature type="region of interest" description="Disordered" evidence="10">
    <location>
        <begin position="346"/>
        <end position="410"/>
    </location>
</feature>
<feature type="domain" description="Chromo" evidence="11">
    <location>
        <begin position="459"/>
        <end position="521"/>
    </location>
</feature>
<keyword evidence="8" id="KW-0539">Nucleus</keyword>
<dbReference type="SUPFAM" id="SSF54160">
    <property type="entry name" value="Chromo domain-like"/>
    <property type="match status" value="2"/>
</dbReference>
<dbReference type="Gene3D" id="3.40.50.10810">
    <property type="entry name" value="Tandem AAA-ATPase domain"/>
    <property type="match status" value="1"/>
</dbReference>
<dbReference type="InterPro" id="IPR023779">
    <property type="entry name" value="Chromodomain_CS"/>
</dbReference>
<dbReference type="InterPro" id="IPR023780">
    <property type="entry name" value="Chromo_domain"/>
</dbReference>
<feature type="compositionally biased region" description="Low complexity" evidence="10">
    <location>
        <begin position="201"/>
        <end position="212"/>
    </location>
</feature>
<keyword evidence="4" id="KW-0378">Hydrolase</keyword>
<dbReference type="CDD" id="cd18793">
    <property type="entry name" value="SF2_C_SNF"/>
    <property type="match status" value="1"/>
</dbReference>
<dbReference type="GO" id="GO:0003677">
    <property type="term" value="F:DNA binding"/>
    <property type="evidence" value="ECO:0007669"/>
    <property type="project" value="TreeGrafter"/>
</dbReference>
<feature type="domain" description="Helicase ATP-binding" evidence="12">
    <location>
        <begin position="653"/>
        <end position="829"/>
    </location>
</feature>
<feature type="compositionally biased region" description="Low complexity" evidence="10">
    <location>
        <begin position="161"/>
        <end position="173"/>
    </location>
</feature>
<name>A0AAD9UMQ4_9APIC</name>
<evidence type="ECO:0000313" key="15">
    <source>
        <dbReference type="EMBL" id="KAK2196793.1"/>
    </source>
</evidence>
<dbReference type="PROSITE" id="PS50013">
    <property type="entry name" value="CHROMO_2"/>
    <property type="match status" value="2"/>
</dbReference>
<evidence type="ECO:0000259" key="11">
    <source>
        <dbReference type="PROSITE" id="PS50013"/>
    </source>
</evidence>
<feature type="compositionally biased region" description="Basic and acidic residues" evidence="10">
    <location>
        <begin position="269"/>
        <end position="293"/>
    </location>
</feature>
<evidence type="ECO:0000256" key="8">
    <source>
        <dbReference type="ARBA" id="ARBA00023242"/>
    </source>
</evidence>
<feature type="region of interest" description="Disordered" evidence="10">
    <location>
        <begin position="151"/>
        <end position="212"/>
    </location>
</feature>
<dbReference type="InterPro" id="IPR049730">
    <property type="entry name" value="SNF2/RAD54-like_C"/>
</dbReference>
<feature type="region of interest" description="Disordered" evidence="10">
    <location>
        <begin position="256"/>
        <end position="295"/>
    </location>
</feature>
<dbReference type="PROSITE" id="PS51192">
    <property type="entry name" value="HELICASE_ATP_BIND_1"/>
    <property type="match status" value="1"/>
</dbReference>
<sequence>MLAMENSVESNDDAADLQVEKESSPPMEAAAGTQQYSEVPQPPMYYQNQMVYSRPPGRQQVQQQQPQMMGQQQQNPQMMPQQIMGPQMMRMHNGMRPGQMYYYPMPMYNQQMMMQNQQSMQQSQMMPQQGAMMSKFMPQYSAYLGRMHSDTRVKSEPTEEQQTPSSPAASQQPPQSPQMGHVQAMQQTQQLPPNYGPPRYNPQQQPQPSYGYPMGMNPMLMYGQPNRLLVGSAIDGIPALRMASSQFQNVTQMLDALAKQPPKKRRTQRSRDGKDEDPDFKSVMHEYFDSKNDSDDEEYFVGRSVRDADSSANIRRSGRNRTRNTMYAEYGESDGDNWTEEQGVKMINPSTQAPRNKRRGPGAPRQRQPRSNANPYSRQNFVTYDDTDESDVEYQEPGVAPGEGKNPGTLRTRARRRLNYAEMEQDAWEDMEEQPEDWENEYDADQEGGQYQQQKESVGGIDRIINNRVNEEGVTEYLIKWQGFAHIHNTWETYDNLVEYNGIKRLDNYIKRLKQLEARKNYMTVDEIEQENIAMELQRQIDDDALQAERIVSHYLEESSGKTIYLVKWRSCPYDQCTEEEEEVLREHDFGKLIEKYHDREDRISGEQARKYPWNSHSISLTKFEPYMSTPSYLANGEKQLRDYQLTGLNWMVNRMKRGLSVLLADEMGLGKTVQTISLVGHFMYKEFLIGPYLVIVPQSTIDNWMREFETWLPQANVVCYYGNATARDIIRYRELSRVYVPGKGERYKCDVCITTPSIINSAVDLDFLRRISWQLMVVDEAHQLKNRNSKRFVEMMQFMADYKLLLSGTPLHNNLEELWTLLHFINPQIYTYYEEFRRRYSEIENPVAIGETKQRQLLTLQQELHEVVLRRVKRDVEKSLPNKVERILRVELSPMQIEWYKNILTRNYDQLAKNSGGSRSSLQNICMELKKVCNHPFLCYEPEDRQQWLQGLVYGSGKICLLEKLLLRLKERGHRVLIFSQMVRMLNIISEYLTLKGFKHQRLDGTMGKELRKKAMDHFNDPQSDDFCFLLSTKAGGLGINLTTADTVIIYDSDWNPQNDLQAEARAHRIGQTKTVQIYRLVTKDSIEQTILERAKTKMVLDALVIQGLNKKSEGVVLQDDSGKGGFSREELAKILKFGASKLWARSSSGEGGESSEGGPDVNSLDIDLDKVLEEAEVTTTGVAEDGLATDLLNSYTNITEFRYEPPEEQSGDAAAESNKDFWEATIPLEERLKLKKKKEEELMVLGPRRTRAKESGAMEAEDFSGDEDDEGDADFQPRRLGRRPWGQSAEQLIASGKRGPRGSRKAPLTIKDKVKVYRSLAKFGVPELRLGDICADSKLHKVDARIILNECQNLIDTCKARCLAAIQPDADEKRQRRIIELGDVKINPADFLERLSLLESLEQWGRSQAGAGWAKSSAQLEVPPLVLQQINESKERWTQADCVNMLKLIHIYGYGYWTLMCADNDLCVGVLKGMKHDRAKSRTIKMLRLLRDALTVPPTASTTAPVPDEGVDYPESQSEPEDDSLNVLELLESGQALRRTHYAAAVKWALGPAKDLLKRLKQLKETQPDALNEQVKQDMPQLTQLIARAQDTCKDPQVAQRLASACWTFVAKFTSFTPQALEMQAAQLQESEINA</sequence>
<gene>
    <name evidence="15" type="ORF">BdWA1_002042</name>
    <name evidence="14" type="ORF">BdWA1_003523</name>
</gene>
<dbReference type="SMART" id="SM00487">
    <property type="entry name" value="DEXDc"/>
    <property type="match status" value="1"/>
</dbReference>
<feature type="region of interest" description="Disordered" evidence="10">
    <location>
        <begin position="1500"/>
        <end position="1524"/>
    </location>
</feature>
<evidence type="ECO:0000313" key="16">
    <source>
        <dbReference type="Proteomes" id="UP001214638"/>
    </source>
</evidence>
<accession>A0AAD9UMQ4</accession>
<protein>
    <submittedName>
        <fullName evidence="14">Bifunctional Helicase superfamily 1-2</fullName>
    </submittedName>
</protein>
<comment type="subcellular location">
    <subcellularLocation>
        <location evidence="1">Nucleus</location>
    </subcellularLocation>
</comment>
<evidence type="ECO:0000256" key="4">
    <source>
        <dbReference type="ARBA" id="ARBA00022801"/>
    </source>
</evidence>
<evidence type="ECO:0000256" key="2">
    <source>
        <dbReference type="ARBA" id="ARBA00022737"/>
    </source>
</evidence>
<dbReference type="SUPFAM" id="SSF52540">
    <property type="entry name" value="P-loop containing nucleoside triphosphate hydrolases"/>
    <property type="match status" value="2"/>
</dbReference>
<evidence type="ECO:0000256" key="3">
    <source>
        <dbReference type="ARBA" id="ARBA00022741"/>
    </source>
</evidence>
<dbReference type="SMART" id="SM00298">
    <property type="entry name" value="CHROMO"/>
    <property type="match status" value="2"/>
</dbReference>
<dbReference type="PROSITE" id="PS00598">
    <property type="entry name" value="CHROMO_1"/>
    <property type="match status" value="1"/>
</dbReference>
<evidence type="ECO:0000259" key="13">
    <source>
        <dbReference type="PROSITE" id="PS51194"/>
    </source>
</evidence>
<evidence type="ECO:0000259" key="12">
    <source>
        <dbReference type="PROSITE" id="PS51192"/>
    </source>
</evidence>